<reference evidence="1 2" key="1">
    <citation type="submission" date="2022-04" db="EMBL/GenBank/DDBJ databases">
        <title>Genome sequence of C. roseum typestrain.</title>
        <authorList>
            <person name="Poehlein A."/>
            <person name="Schoch T."/>
            <person name="Duerre P."/>
            <person name="Daniel R."/>
        </authorList>
    </citation>
    <scope>NUCLEOTIDE SEQUENCE [LARGE SCALE GENOMIC DNA]</scope>
    <source>
        <strain evidence="1 2">DSM 7320</strain>
    </source>
</reference>
<evidence type="ECO:0000313" key="1">
    <source>
        <dbReference type="EMBL" id="URZ11611.1"/>
    </source>
</evidence>
<sequence length="33" mass="3767">MRKATRDKATKILACIIVLMMVIGLFEGFILRN</sequence>
<proteinExistence type="predicted"/>
<accession>A0A1S8LMJ9</accession>
<dbReference type="Proteomes" id="UP000190951">
    <property type="component" value="Chromosome"/>
</dbReference>
<dbReference type="AlphaFoldDB" id="A0A1S8LMJ9"/>
<keyword evidence="2" id="KW-1185">Reference proteome</keyword>
<dbReference type="KEGG" id="crw:CROST_023280"/>
<evidence type="ECO:0000313" key="2">
    <source>
        <dbReference type="Proteomes" id="UP000190951"/>
    </source>
</evidence>
<protein>
    <submittedName>
        <fullName evidence="1">Uncharacterized protein</fullName>
    </submittedName>
</protein>
<organism evidence="1 2">
    <name type="scientific">Clostridium felsineum</name>
    <dbReference type="NCBI Taxonomy" id="36839"/>
    <lineage>
        <taxon>Bacteria</taxon>
        <taxon>Bacillati</taxon>
        <taxon>Bacillota</taxon>
        <taxon>Clostridia</taxon>
        <taxon>Eubacteriales</taxon>
        <taxon>Clostridiaceae</taxon>
        <taxon>Clostridium</taxon>
    </lineage>
</organism>
<gene>
    <name evidence="1" type="ORF">CROST_023280</name>
</gene>
<dbReference type="EMBL" id="CP096983">
    <property type="protein sequence ID" value="URZ11611.1"/>
    <property type="molecule type" value="Genomic_DNA"/>
</dbReference>
<name>A0A1S8LMJ9_9CLOT</name>
<dbReference type="STRING" id="84029.CROST_03650"/>